<dbReference type="CDD" id="cd06558">
    <property type="entry name" value="crotonase-like"/>
    <property type="match status" value="1"/>
</dbReference>
<dbReference type="Gene3D" id="1.10.12.10">
    <property type="entry name" value="Lyase 2-enoyl-coa Hydratase, Chain A, domain 2"/>
    <property type="match status" value="1"/>
</dbReference>
<reference evidence="6" key="1">
    <citation type="submission" date="2018-06" db="EMBL/GenBank/DDBJ databases">
        <authorList>
            <person name="Zhirakovskaya E."/>
        </authorList>
    </citation>
    <scope>NUCLEOTIDE SEQUENCE</scope>
</reference>
<organism evidence="6">
    <name type="scientific">hydrothermal vent metagenome</name>
    <dbReference type="NCBI Taxonomy" id="652676"/>
    <lineage>
        <taxon>unclassified sequences</taxon>
        <taxon>metagenomes</taxon>
        <taxon>ecological metagenomes</taxon>
    </lineage>
</organism>
<gene>
    <name evidence="6" type="ORF">MNBD_ALPHA08-1617</name>
</gene>
<dbReference type="PROSITE" id="PS00166">
    <property type="entry name" value="ENOYL_COA_HYDRATASE"/>
    <property type="match status" value="1"/>
</dbReference>
<evidence type="ECO:0000313" key="6">
    <source>
        <dbReference type="EMBL" id="VAV89271.1"/>
    </source>
</evidence>
<dbReference type="GO" id="GO:0006635">
    <property type="term" value="P:fatty acid beta-oxidation"/>
    <property type="evidence" value="ECO:0007669"/>
    <property type="project" value="UniProtKB-UniPathway"/>
</dbReference>
<dbReference type="PANTHER" id="PTHR43149">
    <property type="entry name" value="ENOYL-COA HYDRATASE"/>
    <property type="match status" value="1"/>
</dbReference>
<dbReference type="SUPFAM" id="SSF52096">
    <property type="entry name" value="ClpP/crotonase"/>
    <property type="match status" value="1"/>
</dbReference>
<evidence type="ECO:0000256" key="3">
    <source>
        <dbReference type="ARBA" id="ARBA00022832"/>
    </source>
</evidence>
<dbReference type="GO" id="GO:0016853">
    <property type="term" value="F:isomerase activity"/>
    <property type="evidence" value="ECO:0007669"/>
    <property type="project" value="UniProtKB-KW"/>
</dbReference>
<evidence type="ECO:0000256" key="2">
    <source>
        <dbReference type="ARBA" id="ARBA00005254"/>
    </source>
</evidence>
<comment type="pathway">
    <text evidence="1">Lipid metabolism; fatty acid beta-oxidation.</text>
</comment>
<evidence type="ECO:0000256" key="5">
    <source>
        <dbReference type="ARBA" id="ARBA00023235"/>
    </source>
</evidence>
<keyword evidence="4" id="KW-0443">Lipid metabolism</keyword>
<dbReference type="Pfam" id="PF00378">
    <property type="entry name" value="ECH_1"/>
    <property type="match status" value="1"/>
</dbReference>
<keyword evidence="6" id="KW-0456">Lyase</keyword>
<dbReference type="InterPro" id="IPR001753">
    <property type="entry name" value="Enoyl-CoA_hydra/iso"/>
</dbReference>
<keyword evidence="5" id="KW-0413">Isomerase</keyword>
<dbReference type="InterPro" id="IPR014748">
    <property type="entry name" value="Enoyl-CoA_hydra_C"/>
</dbReference>
<accession>A0A3B0RB38</accession>
<dbReference type="InterPro" id="IPR029045">
    <property type="entry name" value="ClpP/crotonase-like_dom_sf"/>
</dbReference>
<dbReference type="EMBL" id="UOEC01000058">
    <property type="protein sequence ID" value="VAV89271.1"/>
    <property type="molecule type" value="Genomic_DNA"/>
</dbReference>
<dbReference type="GO" id="GO:0004300">
    <property type="term" value="F:enoyl-CoA hydratase activity"/>
    <property type="evidence" value="ECO:0007669"/>
    <property type="project" value="UniProtKB-EC"/>
</dbReference>
<name>A0A3B0RB38_9ZZZZ</name>
<dbReference type="FunFam" id="1.10.12.10:FF:000004">
    <property type="entry name" value="Delta3,5-delta2,4-dienoyl-CoA isomerase"/>
    <property type="match status" value="1"/>
</dbReference>
<keyword evidence="3" id="KW-0276">Fatty acid metabolism</keyword>
<sequence>MSWTTFNLETSDHVAHLKFNRPEKLNSFVPALWSELPQAVEQIEQEGEARVIVISSTGKHFTAGMDLSVFASFEKDDKAEPARQNAAFMELVKTLQQTFTCLAETRMPVIAAIQGGCIGAGLDLVTACDLRYASKDAYFLLAEVNLAMMADVGTFPRLQKLIPAGIAREMAFTGEPLPADRAERIGLVNGVFGNHDELVKGAMSVATKIAGKSPLAIWGSKSALNYGADHTTADTLEHVANWQAGMFSPDDVKAALFAQQNKEKPVFEGLSAKKVLK</sequence>
<evidence type="ECO:0000256" key="1">
    <source>
        <dbReference type="ARBA" id="ARBA00005005"/>
    </source>
</evidence>
<protein>
    <submittedName>
        <fullName evidence="6">Enoyl-CoA hydratase</fullName>
        <ecNumber evidence="6">4.2.1.17</ecNumber>
    </submittedName>
</protein>
<proteinExistence type="inferred from homology"/>
<dbReference type="Gene3D" id="3.90.226.10">
    <property type="entry name" value="2-enoyl-CoA Hydratase, Chain A, domain 1"/>
    <property type="match status" value="1"/>
</dbReference>
<dbReference type="InterPro" id="IPR045002">
    <property type="entry name" value="Ech1-like"/>
</dbReference>
<dbReference type="EC" id="4.2.1.17" evidence="6"/>
<dbReference type="UniPathway" id="UPA00659"/>
<evidence type="ECO:0000256" key="4">
    <source>
        <dbReference type="ARBA" id="ARBA00023098"/>
    </source>
</evidence>
<dbReference type="AlphaFoldDB" id="A0A3B0RB38"/>
<dbReference type="InterPro" id="IPR018376">
    <property type="entry name" value="Enoyl-CoA_hyd/isom_CS"/>
</dbReference>
<comment type="similarity">
    <text evidence="2">Belongs to the enoyl-CoA hydratase/isomerase family.</text>
</comment>